<protein>
    <submittedName>
        <fullName evidence="1">Uncharacterized protein</fullName>
    </submittedName>
</protein>
<evidence type="ECO:0000313" key="1">
    <source>
        <dbReference type="EMBL" id="CAH1406479.1"/>
    </source>
</evidence>
<accession>A0A9P0MVE2</accession>
<sequence length="85" mass="10143">MVSRIKPEGRRPRGSSRLLYCDFMERLGRVRGSTMADMRRRTNDRDQLMEKEEEERIRVINFHNIELYSETLSSVSDQMAISFEE</sequence>
<dbReference type="AlphaFoldDB" id="A0A9P0MVE2"/>
<organism evidence="1 2">
    <name type="scientific">Nezara viridula</name>
    <name type="common">Southern green stink bug</name>
    <name type="synonym">Cimex viridulus</name>
    <dbReference type="NCBI Taxonomy" id="85310"/>
    <lineage>
        <taxon>Eukaryota</taxon>
        <taxon>Metazoa</taxon>
        <taxon>Ecdysozoa</taxon>
        <taxon>Arthropoda</taxon>
        <taxon>Hexapoda</taxon>
        <taxon>Insecta</taxon>
        <taxon>Pterygota</taxon>
        <taxon>Neoptera</taxon>
        <taxon>Paraneoptera</taxon>
        <taxon>Hemiptera</taxon>
        <taxon>Heteroptera</taxon>
        <taxon>Panheteroptera</taxon>
        <taxon>Pentatomomorpha</taxon>
        <taxon>Pentatomoidea</taxon>
        <taxon>Pentatomidae</taxon>
        <taxon>Pentatominae</taxon>
        <taxon>Nezara</taxon>
    </lineage>
</organism>
<proteinExistence type="predicted"/>
<gene>
    <name evidence="1" type="ORF">NEZAVI_LOCUS14407</name>
</gene>
<keyword evidence="2" id="KW-1185">Reference proteome</keyword>
<dbReference type="Proteomes" id="UP001152798">
    <property type="component" value="Chromosome 6"/>
</dbReference>
<dbReference type="EMBL" id="OV725082">
    <property type="protein sequence ID" value="CAH1406479.1"/>
    <property type="molecule type" value="Genomic_DNA"/>
</dbReference>
<reference evidence="1" key="1">
    <citation type="submission" date="2022-01" db="EMBL/GenBank/DDBJ databases">
        <authorList>
            <person name="King R."/>
        </authorList>
    </citation>
    <scope>NUCLEOTIDE SEQUENCE</scope>
</reference>
<evidence type="ECO:0000313" key="2">
    <source>
        <dbReference type="Proteomes" id="UP001152798"/>
    </source>
</evidence>
<name>A0A9P0MVE2_NEZVI</name>